<evidence type="ECO:0000313" key="13">
    <source>
        <dbReference type="EMBL" id="KAF1808159.1"/>
    </source>
</evidence>
<dbReference type="FunFam" id="3.40.50.300:FF:000105">
    <property type="entry name" value="BMS1 ribosome biogenesis factor"/>
    <property type="match status" value="1"/>
</dbReference>
<dbReference type="SUPFAM" id="SSF52540">
    <property type="entry name" value="P-loop containing nucleoside triphosphate hydrolases"/>
    <property type="match status" value="1"/>
</dbReference>
<feature type="compositionally biased region" description="Acidic residues" evidence="11">
    <location>
        <begin position="489"/>
        <end position="514"/>
    </location>
</feature>
<dbReference type="AlphaFoldDB" id="A0A6G1FR43"/>
<feature type="region of interest" description="Disordered" evidence="11">
    <location>
        <begin position="559"/>
        <end position="584"/>
    </location>
</feature>
<feature type="compositionally biased region" description="Acidic residues" evidence="11">
    <location>
        <begin position="425"/>
        <end position="446"/>
    </location>
</feature>
<evidence type="ECO:0000256" key="7">
    <source>
        <dbReference type="ARBA" id="ARBA00023134"/>
    </source>
</evidence>
<dbReference type="GO" id="GO:0005524">
    <property type="term" value="F:ATP binding"/>
    <property type="evidence" value="ECO:0007669"/>
    <property type="project" value="UniProtKB-KW"/>
</dbReference>
<dbReference type="PROSITE" id="PS51714">
    <property type="entry name" value="G_BMS1"/>
    <property type="match status" value="1"/>
</dbReference>
<evidence type="ECO:0000256" key="3">
    <source>
        <dbReference type="ARBA" id="ARBA00022553"/>
    </source>
</evidence>
<dbReference type="PANTHER" id="PTHR12858">
    <property type="entry name" value="RIBOSOME BIOGENESIS PROTEIN"/>
    <property type="match status" value="1"/>
</dbReference>
<dbReference type="RefSeq" id="XP_033529790.1">
    <property type="nucleotide sequence ID" value="XM_033682061.1"/>
</dbReference>
<dbReference type="GO" id="GO:0005654">
    <property type="term" value="C:nucleoplasm"/>
    <property type="evidence" value="ECO:0007669"/>
    <property type="project" value="UniProtKB-ARBA"/>
</dbReference>
<dbReference type="InterPro" id="IPR039761">
    <property type="entry name" value="Bms1/Tsr1"/>
</dbReference>
<dbReference type="CDD" id="cd01882">
    <property type="entry name" value="BMS1"/>
    <property type="match status" value="1"/>
</dbReference>
<dbReference type="Pfam" id="PF04950">
    <property type="entry name" value="RIBIOP_C"/>
    <property type="match status" value="1"/>
</dbReference>
<feature type="region of interest" description="Disordered" evidence="11">
    <location>
        <begin position="391"/>
        <end position="520"/>
    </location>
</feature>
<evidence type="ECO:0000256" key="1">
    <source>
        <dbReference type="ARBA" id="ARBA00004604"/>
    </source>
</evidence>
<dbReference type="Pfam" id="PF08142">
    <property type="entry name" value="AARP2CN"/>
    <property type="match status" value="1"/>
</dbReference>
<dbReference type="EMBL" id="ML975189">
    <property type="protein sequence ID" value="KAF1808159.1"/>
    <property type="molecule type" value="Genomic_DNA"/>
</dbReference>
<sequence length="1165" mass="131692">MSEPQSNRPHRKSKEKKQPSGGPNAKAFAYSRPGKLAKQAARSDDVREKRLHVPMVDRLPEDAPPIIVGIAGPPGVGKTTLIKSLIRRYTKQTISAPSGPLTVVTSKRRRLTFVEVPSDSLSGMIDASKIVDIVLILIDANYGFEMETMEFLSLLSAHGMPGNVMGVLTHLDLFRKPETMRAAKKRLKQRFWGELYRGAKLFALSGVINGRYPDREILNLSRFLSVMKNPRPLVWRQNHAYCLADRVLDQTPPAQIEDDPKCERTVAFYGYLRGVNFPAQNGRVHVAGVGDLDVSGVEALPDPCPTPYFQLAEEKRSGKKRKRLEEKQKVLWAPMSDVGGVLVDRDAVYVDVKTDTFKEDAEDLGFGEQMMVRLQAGRKLLGQTDDGVQLFRTGRKVQGDEDEDENDGGRTERRQAREIQRDHGDDEEQDTGTEDEENPSEGDEDHDWPVEREVALQSESDRRPPNATNRNDAVFADSDSDLGSISDVSDQELEDDPDLEESDDDPGLGESDDEGMVRWKEGISEHVQRLSNGRAYRIQDLAKMFYNDALTPRQVVDRWSSRESDKQAAANGEDDFFQRAPLEDELADTEYRTLPKYDTTSLEQRWTSPGALEALSSRFAISHLADGKDGDSDEEAEADADVDDEGDGAYEDLETGEVFEGIKDDEGDAPADPIAQERERNAKRKEELKLRFEEEDAEGIFNDKAKEREATGANAEREFGEDEWYEAQKATVQKQLDINRSEFDQLDEASRVRVQGHAAGTYVRMVLANVPAEFVTAFNPRFPIIIGGLTPTEDRFGFVQARIKRHRWHKRVLKTNDPLIFSLGWRRFQSCPVLSTSDSRTRNRMLKYTPEHMHCFGTFYAPLISPGTGLVGVQSLGNENPGFRIAATGTVLSVDENAEIVKKLKLTGHPYKIFKNTAFIKDMFNSALEIAKFEGASVRTVSGVRGQIKRALSKPEGCFRATFEDKLLMSDIVFLRAWYPVKPRRFYNPVTDLLGAPVEDGEDTSGTSGKGWQPMRLTGEVRATQNIPVPSLPNSVYRPIERPTRHFNPLRVPRKLQAELPYKSQVSQMRPQKTQTYLQKRAVVVGGEERKARDLLNKVMAIRQEKIEKRGRKKDENRAEFKKKISEGQEKKAEREKREKDEFWKREGRKRKAWEGDGGQAKRRR</sequence>
<keyword evidence="3" id="KW-0597">Phosphoprotein</keyword>
<comment type="subcellular location">
    <subcellularLocation>
        <location evidence="1">Nucleus</location>
        <location evidence="1">Nucleolus</location>
    </subcellularLocation>
</comment>
<feature type="region of interest" description="Disordered" evidence="11">
    <location>
        <begin position="625"/>
        <end position="682"/>
    </location>
</feature>
<dbReference type="GO" id="GO:0032040">
    <property type="term" value="C:small-subunit processome"/>
    <property type="evidence" value="ECO:0007669"/>
    <property type="project" value="UniProtKB-ARBA"/>
</dbReference>
<keyword evidence="14" id="KW-1185">Reference proteome</keyword>
<evidence type="ECO:0000256" key="10">
    <source>
        <dbReference type="ARBA" id="ARBA00061391"/>
    </source>
</evidence>
<evidence type="ECO:0000256" key="2">
    <source>
        <dbReference type="ARBA" id="ARBA00022517"/>
    </source>
</evidence>
<dbReference type="GO" id="GO:0000462">
    <property type="term" value="P:maturation of SSU-rRNA from tricistronic rRNA transcript (SSU-rRNA, 5.8S rRNA, LSU-rRNA)"/>
    <property type="evidence" value="ECO:0007669"/>
    <property type="project" value="TreeGrafter"/>
</dbReference>
<evidence type="ECO:0000256" key="11">
    <source>
        <dbReference type="SAM" id="MobiDB-lite"/>
    </source>
</evidence>
<evidence type="ECO:0000313" key="14">
    <source>
        <dbReference type="Proteomes" id="UP000504638"/>
    </source>
</evidence>
<feature type="compositionally biased region" description="Acidic residues" evidence="11">
    <location>
        <begin position="631"/>
        <end position="669"/>
    </location>
</feature>
<name>A0A6G1FR43_9PEZI</name>
<feature type="region of interest" description="Disordered" evidence="11">
    <location>
        <begin position="1"/>
        <end position="48"/>
    </location>
</feature>
<evidence type="ECO:0000256" key="5">
    <source>
        <dbReference type="ARBA" id="ARBA00022801"/>
    </source>
</evidence>
<dbReference type="PANTHER" id="PTHR12858:SF2">
    <property type="entry name" value="RIBOSOME BIOGENESIS PROTEIN BMS1 HOMOLOG"/>
    <property type="match status" value="1"/>
</dbReference>
<dbReference type="GO" id="GO:0003924">
    <property type="term" value="F:GTPase activity"/>
    <property type="evidence" value="ECO:0007669"/>
    <property type="project" value="TreeGrafter"/>
</dbReference>
<dbReference type="InterPro" id="IPR037875">
    <property type="entry name" value="Bms1_N"/>
</dbReference>
<dbReference type="OrthoDB" id="10260897at2759"/>
<feature type="compositionally biased region" description="Basic and acidic residues" evidence="11">
    <location>
        <begin position="1108"/>
        <end position="1146"/>
    </location>
</feature>
<evidence type="ECO:0000256" key="4">
    <source>
        <dbReference type="ARBA" id="ARBA00022741"/>
    </source>
</evidence>
<keyword evidence="5" id="KW-0378">Hydrolase</keyword>
<proteinExistence type="inferred from homology"/>
<reference evidence="15" key="3">
    <citation type="submission" date="2025-04" db="UniProtKB">
        <authorList>
            <consortium name="RefSeq"/>
        </authorList>
    </citation>
    <scope>IDENTIFICATION</scope>
    <source>
        <strain evidence="15">CBS 781.70</strain>
    </source>
</reference>
<keyword evidence="4" id="KW-0547">Nucleotide-binding</keyword>
<reference evidence="15" key="2">
    <citation type="submission" date="2020-04" db="EMBL/GenBank/DDBJ databases">
        <authorList>
            <consortium name="NCBI Genome Project"/>
        </authorList>
    </citation>
    <scope>NUCLEOTIDE SEQUENCE</scope>
    <source>
        <strain evidence="15">CBS 781.70</strain>
    </source>
</reference>
<feature type="domain" description="Bms1-type G" evidence="12">
    <location>
        <begin position="63"/>
        <end position="230"/>
    </location>
</feature>
<dbReference type="SMART" id="SM00785">
    <property type="entry name" value="AARP2CN"/>
    <property type="match status" value="1"/>
</dbReference>
<dbReference type="Proteomes" id="UP000504638">
    <property type="component" value="Unplaced"/>
</dbReference>
<dbReference type="InterPro" id="IPR012948">
    <property type="entry name" value="AARP2CN"/>
</dbReference>
<reference evidence="13 15" key="1">
    <citation type="submission" date="2020-01" db="EMBL/GenBank/DDBJ databases">
        <authorList>
            <consortium name="DOE Joint Genome Institute"/>
            <person name="Haridas S."/>
            <person name="Albert R."/>
            <person name="Binder M."/>
            <person name="Bloem J."/>
            <person name="Labutti K."/>
            <person name="Salamov A."/>
            <person name="Andreopoulos B."/>
            <person name="Baker S.E."/>
            <person name="Barry K."/>
            <person name="Bills G."/>
            <person name="Bluhm B.H."/>
            <person name="Cannon C."/>
            <person name="Castanera R."/>
            <person name="Culley D.E."/>
            <person name="Daum C."/>
            <person name="Ezra D."/>
            <person name="Gonzalez J.B."/>
            <person name="Henrissat B."/>
            <person name="Kuo A."/>
            <person name="Liang C."/>
            <person name="Lipzen A."/>
            <person name="Lutzoni F."/>
            <person name="Magnuson J."/>
            <person name="Mondo S."/>
            <person name="Nolan M."/>
            <person name="Ohm R."/>
            <person name="Pangilinan J."/>
            <person name="Park H.-J."/>
            <person name="Ramirez L."/>
            <person name="Alfaro M."/>
            <person name="Sun H."/>
            <person name="Tritt A."/>
            <person name="Yoshinaga Y."/>
            <person name="Zwiers L.-H."/>
            <person name="Turgeon B.G."/>
            <person name="Goodwin S.B."/>
            <person name="Spatafora J.W."/>
            <person name="Crous P.W."/>
            <person name="Grigoriev I.V."/>
        </authorList>
    </citation>
    <scope>NUCLEOTIDE SEQUENCE</scope>
    <source>
        <strain evidence="13 15">CBS 781.70</strain>
    </source>
</reference>
<comment type="catalytic activity">
    <reaction evidence="9">
        <text>GTP + H2O = GDP + phosphate + H(+)</text>
        <dbReference type="Rhea" id="RHEA:19669"/>
        <dbReference type="ChEBI" id="CHEBI:15377"/>
        <dbReference type="ChEBI" id="CHEBI:15378"/>
        <dbReference type="ChEBI" id="CHEBI:37565"/>
        <dbReference type="ChEBI" id="CHEBI:43474"/>
        <dbReference type="ChEBI" id="CHEBI:58189"/>
    </reaction>
    <physiologicalReaction direction="left-to-right" evidence="9">
        <dbReference type="Rhea" id="RHEA:19670"/>
    </physiologicalReaction>
</comment>
<dbReference type="GO" id="GO:0005525">
    <property type="term" value="F:GTP binding"/>
    <property type="evidence" value="ECO:0007669"/>
    <property type="project" value="UniProtKB-KW"/>
</dbReference>
<gene>
    <name evidence="13 15" type="ORF">P152DRAFT_485681</name>
</gene>
<evidence type="ECO:0000256" key="9">
    <source>
        <dbReference type="ARBA" id="ARBA00049117"/>
    </source>
</evidence>
<evidence type="ECO:0000256" key="6">
    <source>
        <dbReference type="ARBA" id="ARBA00022840"/>
    </source>
</evidence>
<feature type="compositionally biased region" description="Basic and acidic residues" evidence="11">
    <location>
        <begin position="447"/>
        <end position="464"/>
    </location>
</feature>
<feature type="compositionally biased region" description="Basic and acidic residues" evidence="11">
    <location>
        <begin position="407"/>
        <end position="424"/>
    </location>
</feature>
<accession>A0A6G1FR43</accession>
<dbReference type="GeneID" id="54422631"/>
<dbReference type="InterPro" id="IPR030387">
    <property type="entry name" value="G_Bms1/Tsr1_dom"/>
</dbReference>
<evidence type="ECO:0000313" key="15">
    <source>
        <dbReference type="RefSeq" id="XP_033529790.1"/>
    </source>
</evidence>
<dbReference type="GO" id="GO:0030686">
    <property type="term" value="C:90S preribosome"/>
    <property type="evidence" value="ECO:0007669"/>
    <property type="project" value="TreeGrafter"/>
</dbReference>
<dbReference type="GO" id="GO:0000479">
    <property type="term" value="P:endonucleolytic cleavage of tricistronic rRNA transcript (SSU-rRNA, 5.8S rRNA, LSU-rRNA)"/>
    <property type="evidence" value="ECO:0007669"/>
    <property type="project" value="TreeGrafter"/>
</dbReference>
<keyword evidence="7" id="KW-0342">GTP-binding</keyword>
<dbReference type="InterPro" id="IPR007034">
    <property type="entry name" value="BMS1_TSR1_C"/>
</dbReference>
<feature type="region of interest" description="Disordered" evidence="11">
    <location>
        <begin position="1108"/>
        <end position="1165"/>
    </location>
</feature>
<comment type="similarity">
    <text evidence="10">Belongs to the TRAFAC class translation factor GTPase superfamily. Bms1-like GTPase family. BMS1 subfamily.</text>
</comment>
<evidence type="ECO:0000259" key="12">
    <source>
        <dbReference type="PROSITE" id="PS51714"/>
    </source>
</evidence>
<keyword evidence="6" id="KW-0067">ATP-binding</keyword>
<organism evidence="13">
    <name type="scientific">Eremomyces bilateralis CBS 781.70</name>
    <dbReference type="NCBI Taxonomy" id="1392243"/>
    <lineage>
        <taxon>Eukaryota</taxon>
        <taxon>Fungi</taxon>
        <taxon>Dikarya</taxon>
        <taxon>Ascomycota</taxon>
        <taxon>Pezizomycotina</taxon>
        <taxon>Dothideomycetes</taxon>
        <taxon>Dothideomycetes incertae sedis</taxon>
        <taxon>Eremomycetales</taxon>
        <taxon>Eremomycetaceae</taxon>
        <taxon>Eremomyces</taxon>
    </lineage>
</organism>
<dbReference type="Gene3D" id="3.40.50.300">
    <property type="entry name" value="P-loop containing nucleotide triphosphate hydrolases"/>
    <property type="match status" value="1"/>
</dbReference>
<dbReference type="GO" id="GO:0034511">
    <property type="term" value="F:U3 snoRNA binding"/>
    <property type="evidence" value="ECO:0007669"/>
    <property type="project" value="TreeGrafter"/>
</dbReference>
<evidence type="ECO:0000256" key="8">
    <source>
        <dbReference type="ARBA" id="ARBA00023242"/>
    </source>
</evidence>
<dbReference type="SMART" id="SM01362">
    <property type="entry name" value="DUF663"/>
    <property type="match status" value="1"/>
</dbReference>
<keyword evidence="2" id="KW-0690">Ribosome biogenesis</keyword>
<protein>
    <submittedName>
        <fullName evidence="13 15">DUF663-domain-containing protein</fullName>
    </submittedName>
</protein>
<keyword evidence="8" id="KW-0539">Nucleus</keyword>
<dbReference type="InterPro" id="IPR027417">
    <property type="entry name" value="P-loop_NTPase"/>
</dbReference>